<evidence type="ECO:0000256" key="9">
    <source>
        <dbReference type="ARBA" id="ARBA00047944"/>
    </source>
</evidence>
<dbReference type="Proteomes" id="UP000247099">
    <property type="component" value="Unassembled WGS sequence"/>
</dbReference>
<dbReference type="InterPro" id="IPR006700">
    <property type="entry name" value="RsmE"/>
</dbReference>
<keyword evidence="4 10" id="KW-0698">rRNA processing</keyword>
<reference evidence="13 14" key="1">
    <citation type="submission" date="2018-05" db="EMBL/GenBank/DDBJ databases">
        <title>Coraliomargarita sinensis sp. nov., isolated from a marine solar saltern.</title>
        <authorList>
            <person name="Zhou L.Y."/>
        </authorList>
    </citation>
    <scope>NUCLEOTIDE SEQUENCE [LARGE SCALE GENOMIC DNA]</scope>
    <source>
        <strain evidence="13 14">WN38</strain>
    </source>
</reference>
<dbReference type="InParanoid" id="A0A317ZP36"/>
<dbReference type="InterPro" id="IPR015947">
    <property type="entry name" value="PUA-like_sf"/>
</dbReference>
<keyword evidence="5 10" id="KW-0489">Methyltransferase</keyword>
<keyword evidence="6 10" id="KW-0808">Transferase</keyword>
<dbReference type="PANTHER" id="PTHR30027:SF3">
    <property type="entry name" value="16S RRNA (URACIL(1498)-N(3))-METHYLTRANSFERASE"/>
    <property type="match status" value="1"/>
</dbReference>
<dbReference type="InterPro" id="IPR029028">
    <property type="entry name" value="Alpha/beta_knot_MTases"/>
</dbReference>
<dbReference type="GO" id="GO:0070042">
    <property type="term" value="F:rRNA (uridine-N3-)-methyltransferase activity"/>
    <property type="evidence" value="ECO:0007669"/>
    <property type="project" value="TreeGrafter"/>
</dbReference>
<comment type="caution">
    <text evidence="13">The sequence shown here is derived from an EMBL/GenBank/DDBJ whole genome shotgun (WGS) entry which is preliminary data.</text>
</comment>
<evidence type="ECO:0000256" key="2">
    <source>
        <dbReference type="ARBA" id="ARBA00005528"/>
    </source>
</evidence>
<dbReference type="Pfam" id="PF20260">
    <property type="entry name" value="PUA_4"/>
    <property type="match status" value="1"/>
</dbReference>
<evidence type="ECO:0000259" key="12">
    <source>
        <dbReference type="Pfam" id="PF20260"/>
    </source>
</evidence>
<evidence type="ECO:0000313" key="13">
    <source>
        <dbReference type="EMBL" id="PXA05638.1"/>
    </source>
</evidence>
<organism evidence="13 14">
    <name type="scientific">Coraliomargarita sinensis</name>
    <dbReference type="NCBI Taxonomy" id="2174842"/>
    <lineage>
        <taxon>Bacteria</taxon>
        <taxon>Pseudomonadati</taxon>
        <taxon>Verrucomicrobiota</taxon>
        <taxon>Opitutia</taxon>
        <taxon>Puniceicoccales</taxon>
        <taxon>Coraliomargaritaceae</taxon>
        <taxon>Coraliomargarita</taxon>
    </lineage>
</organism>
<dbReference type="FunCoup" id="A0A317ZP36">
    <property type="interactions" value="313"/>
</dbReference>
<evidence type="ECO:0000256" key="6">
    <source>
        <dbReference type="ARBA" id="ARBA00022679"/>
    </source>
</evidence>
<dbReference type="SUPFAM" id="SSF88697">
    <property type="entry name" value="PUA domain-like"/>
    <property type="match status" value="1"/>
</dbReference>
<comment type="catalytic activity">
    <reaction evidence="9 10">
        <text>uridine(1498) in 16S rRNA + S-adenosyl-L-methionine = N(3)-methyluridine(1498) in 16S rRNA + S-adenosyl-L-homocysteine + H(+)</text>
        <dbReference type="Rhea" id="RHEA:42920"/>
        <dbReference type="Rhea" id="RHEA-COMP:10283"/>
        <dbReference type="Rhea" id="RHEA-COMP:10284"/>
        <dbReference type="ChEBI" id="CHEBI:15378"/>
        <dbReference type="ChEBI" id="CHEBI:57856"/>
        <dbReference type="ChEBI" id="CHEBI:59789"/>
        <dbReference type="ChEBI" id="CHEBI:65315"/>
        <dbReference type="ChEBI" id="CHEBI:74502"/>
        <dbReference type="EC" id="2.1.1.193"/>
    </reaction>
</comment>
<gene>
    <name evidence="13" type="ORF">DDZ13_01830</name>
</gene>
<comment type="function">
    <text evidence="8 10">Specifically methylates the N3 position of the uracil ring of uridine 1498 (m3U1498) in 16S rRNA. Acts on the fully assembled 30S ribosomal subunit.</text>
</comment>
<dbReference type="PANTHER" id="PTHR30027">
    <property type="entry name" value="RIBOSOMAL RNA SMALL SUBUNIT METHYLTRANSFERASE E"/>
    <property type="match status" value="1"/>
</dbReference>
<dbReference type="GO" id="GO:0070475">
    <property type="term" value="P:rRNA base methylation"/>
    <property type="evidence" value="ECO:0007669"/>
    <property type="project" value="TreeGrafter"/>
</dbReference>
<evidence type="ECO:0000256" key="4">
    <source>
        <dbReference type="ARBA" id="ARBA00022552"/>
    </source>
</evidence>
<evidence type="ECO:0000256" key="5">
    <source>
        <dbReference type="ARBA" id="ARBA00022603"/>
    </source>
</evidence>
<dbReference type="InterPro" id="IPR046886">
    <property type="entry name" value="RsmE_MTase_dom"/>
</dbReference>
<proteinExistence type="inferred from homology"/>
<comment type="subcellular location">
    <subcellularLocation>
        <location evidence="1 10">Cytoplasm</location>
    </subcellularLocation>
</comment>
<dbReference type="EMBL" id="QHJQ01000001">
    <property type="protein sequence ID" value="PXA05638.1"/>
    <property type="molecule type" value="Genomic_DNA"/>
</dbReference>
<protein>
    <recommendedName>
        <fullName evidence="10">Ribosomal RNA small subunit methyltransferase E</fullName>
        <ecNumber evidence="10">2.1.1.193</ecNumber>
    </recommendedName>
</protein>
<evidence type="ECO:0000256" key="10">
    <source>
        <dbReference type="PIRNR" id="PIRNR015601"/>
    </source>
</evidence>
<feature type="domain" description="Ribosomal RNA small subunit methyltransferase E methyltransferase" evidence="11">
    <location>
        <begin position="77"/>
        <end position="242"/>
    </location>
</feature>
<dbReference type="OrthoDB" id="9815641at2"/>
<accession>A0A317ZP36</accession>
<evidence type="ECO:0000256" key="3">
    <source>
        <dbReference type="ARBA" id="ARBA00022490"/>
    </source>
</evidence>
<dbReference type="NCBIfam" id="TIGR00046">
    <property type="entry name" value="RsmE family RNA methyltransferase"/>
    <property type="match status" value="1"/>
</dbReference>
<keyword evidence="3 10" id="KW-0963">Cytoplasm</keyword>
<dbReference type="InterPro" id="IPR029026">
    <property type="entry name" value="tRNA_m1G_MTases_N"/>
</dbReference>
<dbReference type="EC" id="2.1.1.193" evidence="10"/>
<evidence type="ECO:0000313" key="14">
    <source>
        <dbReference type="Proteomes" id="UP000247099"/>
    </source>
</evidence>
<evidence type="ECO:0000259" key="11">
    <source>
        <dbReference type="Pfam" id="PF04452"/>
    </source>
</evidence>
<dbReference type="SUPFAM" id="SSF75217">
    <property type="entry name" value="alpha/beta knot"/>
    <property type="match status" value="1"/>
</dbReference>
<evidence type="ECO:0000256" key="1">
    <source>
        <dbReference type="ARBA" id="ARBA00004496"/>
    </source>
</evidence>
<dbReference type="CDD" id="cd18084">
    <property type="entry name" value="RsmE-like"/>
    <property type="match status" value="1"/>
</dbReference>
<evidence type="ECO:0000256" key="7">
    <source>
        <dbReference type="ARBA" id="ARBA00022691"/>
    </source>
</evidence>
<name>A0A317ZP36_9BACT</name>
<sequence>MPHYRSFLFPEAEVLEGSITLDRRESHHLVKVFRARTGESVEILDGCGKRYSGHLQRADAKAAVVEIEQVDAVERPKQKVTLLQALPKGKAMDLILRIATEIGVAELQPIYTSHSDVHIPRERVGGKVEKWRATTIEACKQCGLPFLPETNWPQGLVDWLQQNPPAENELRIVASLEEGSRLLLDTLSQSVLPDHIVLAVGPEGDFSSEEYEALGAGGFTPVRLGDNVLRAETAAAYMLSVIDQFSRWKQS</sequence>
<dbReference type="PIRSF" id="PIRSF015601">
    <property type="entry name" value="MTase_slr0722"/>
    <property type="match status" value="1"/>
</dbReference>
<comment type="similarity">
    <text evidence="2 10">Belongs to the RNA methyltransferase RsmE family.</text>
</comment>
<dbReference type="AlphaFoldDB" id="A0A317ZP36"/>
<dbReference type="Pfam" id="PF04452">
    <property type="entry name" value="Methyltrans_RNA"/>
    <property type="match status" value="1"/>
</dbReference>
<dbReference type="Gene3D" id="3.40.1280.10">
    <property type="match status" value="1"/>
</dbReference>
<keyword evidence="7 10" id="KW-0949">S-adenosyl-L-methionine</keyword>
<dbReference type="RefSeq" id="WP_110129717.1">
    <property type="nucleotide sequence ID" value="NZ_QHJQ01000001.1"/>
</dbReference>
<evidence type="ECO:0000256" key="8">
    <source>
        <dbReference type="ARBA" id="ARBA00025699"/>
    </source>
</evidence>
<dbReference type="GO" id="GO:0005737">
    <property type="term" value="C:cytoplasm"/>
    <property type="evidence" value="ECO:0007669"/>
    <property type="project" value="UniProtKB-SubCell"/>
</dbReference>
<dbReference type="InterPro" id="IPR046887">
    <property type="entry name" value="RsmE_PUA-like"/>
</dbReference>
<feature type="domain" description="Ribosomal RNA small subunit methyltransferase E PUA-like" evidence="12">
    <location>
        <begin position="21"/>
        <end position="68"/>
    </location>
</feature>
<keyword evidence="14" id="KW-1185">Reference proteome</keyword>